<dbReference type="SUPFAM" id="SSF143212">
    <property type="entry name" value="Rv2632c-like"/>
    <property type="match status" value="1"/>
</dbReference>
<organism evidence="1 2">
    <name type="scientific">Streptomyces orinoci</name>
    <name type="common">Streptoverticillium orinoci</name>
    <dbReference type="NCBI Taxonomy" id="67339"/>
    <lineage>
        <taxon>Bacteria</taxon>
        <taxon>Bacillati</taxon>
        <taxon>Actinomycetota</taxon>
        <taxon>Actinomycetes</taxon>
        <taxon>Kitasatosporales</taxon>
        <taxon>Streptomycetaceae</taxon>
        <taxon>Streptomyces</taxon>
    </lineage>
</organism>
<dbReference type="EMBL" id="JBFAUK010000002">
    <property type="protein sequence ID" value="MEV5505666.1"/>
    <property type="molecule type" value="Genomic_DNA"/>
</dbReference>
<reference evidence="1 2" key="1">
    <citation type="submission" date="2024-06" db="EMBL/GenBank/DDBJ databases">
        <title>The Natural Products Discovery Center: Release of the First 8490 Sequenced Strains for Exploring Actinobacteria Biosynthetic Diversity.</title>
        <authorList>
            <person name="Kalkreuter E."/>
            <person name="Kautsar S.A."/>
            <person name="Yang D."/>
            <person name="Bader C.D."/>
            <person name="Teijaro C.N."/>
            <person name="Fluegel L."/>
            <person name="Davis C.M."/>
            <person name="Simpson J.R."/>
            <person name="Lauterbach L."/>
            <person name="Steele A.D."/>
            <person name="Gui C."/>
            <person name="Meng S."/>
            <person name="Li G."/>
            <person name="Viehrig K."/>
            <person name="Ye F."/>
            <person name="Su P."/>
            <person name="Kiefer A.F."/>
            <person name="Nichols A."/>
            <person name="Cepeda A.J."/>
            <person name="Yan W."/>
            <person name="Fan B."/>
            <person name="Jiang Y."/>
            <person name="Adhikari A."/>
            <person name="Zheng C.-J."/>
            <person name="Schuster L."/>
            <person name="Cowan T.M."/>
            <person name="Smanski M.J."/>
            <person name="Chevrette M.G."/>
            <person name="De Carvalho L.P.S."/>
            <person name="Shen B."/>
        </authorList>
    </citation>
    <scope>NUCLEOTIDE SEQUENCE [LARGE SCALE GENOMIC DNA]</scope>
    <source>
        <strain evidence="1 2">NPDC052347</strain>
    </source>
</reference>
<dbReference type="Pfam" id="PF08962">
    <property type="entry name" value="Rv2632c-like"/>
    <property type="match status" value="1"/>
</dbReference>
<dbReference type="InterPro" id="IPR038070">
    <property type="entry name" value="Rv2632c-like_sf"/>
</dbReference>
<dbReference type="Proteomes" id="UP001552594">
    <property type="component" value="Unassembled WGS sequence"/>
</dbReference>
<evidence type="ECO:0000313" key="2">
    <source>
        <dbReference type="Proteomes" id="UP001552594"/>
    </source>
</evidence>
<gene>
    <name evidence="1" type="ORF">AB0L16_04195</name>
</gene>
<keyword evidence="2" id="KW-1185">Reference proteome</keyword>
<sequence length="94" mass="10376">MRPVFAEVIPVQVAGWHVEIEFDEDEHHVRAAALLRLRDGTELRAKGQSTRSPKDPNVAMIGEELAGARALADLAEQLREKSGKEVRDLHPTAA</sequence>
<name>A0ABV3JS01_STRON</name>
<dbReference type="RefSeq" id="WP_109279448.1">
    <property type="nucleotide sequence ID" value="NZ_JBFAUK010000002.1"/>
</dbReference>
<dbReference type="Gene3D" id="3.30.160.240">
    <property type="entry name" value="Rv1738"/>
    <property type="match status" value="1"/>
</dbReference>
<comment type="caution">
    <text evidence="1">The sequence shown here is derived from an EMBL/GenBank/DDBJ whole genome shotgun (WGS) entry which is preliminary data.</text>
</comment>
<dbReference type="InterPro" id="IPR015057">
    <property type="entry name" value="Rv2632c-like"/>
</dbReference>
<evidence type="ECO:0000313" key="1">
    <source>
        <dbReference type="EMBL" id="MEV5505666.1"/>
    </source>
</evidence>
<accession>A0ABV3JS01</accession>
<protein>
    <submittedName>
        <fullName evidence="1">DUF1876 domain-containing protein</fullName>
    </submittedName>
</protein>
<proteinExistence type="predicted"/>